<dbReference type="Pfam" id="PF24601">
    <property type="entry name" value="TPR_DOP1"/>
    <property type="match status" value="1"/>
</dbReference>
<dbReference type="Pfam" id="PF04118">
    <property type="entry name" value="Dopey_N"/>
    <property type="match status" value="1"/>
</dbReference>
<evidence type="ECO:0000256" key="3">
    <source>
        <dbReference type="ARBA" id="ARBA00022927"/>
    </source>
</evidence>
<keyword evidence="3" id="KW-0653">Protein transport</keyword>
<dbReference type="InterPro" id="IPR056459">
    <property type="entry name" value="TPR_DOP1"/>
</dbReference>
<feature type="compositionally biased region" description="Basic and acidic residues" evidence="7">
    <location>
        <begin position="657"/>
        <end position="666"/>
    </location>
</feature>
<evidence type="ECO:0000259" key="11">
    <source>
        <dbReference type="Pfam" id="PF24601"/>
    </source>
</evidence>
<dbReference type="Pfam" id="PF24597">
    <property type="entry name" value="TPR_DOP1_M"/>
    <property type="match status" value="1"/>
</dbReference>
<keyword evidence="4" id="KW-0333">Golgi apparatus</keyword>
<feature type="compositionally biased region" description="Basic residues" evidence="7">
    <location>
        <begin position="557"/>
        <end position="570"/>
    </location>
</feature>
<dbReference type="PANTHER" id="PTHR14042:SF24">
    <property type="entry name" value="PROTEIN DOPEY-1 HOMOLOG"/>
    <property type="match status" value="1"/>
</dbReference>
<feature type="region of interest" description="Disordered" evidence="7">
    <location>
        <begin position="597"/>
        <end position="666"/>
    </location>
</feature>
<dbReference type="GO" id="GO:0015031">
    <property type="term" value="P:protein transport"/>
    <property type="evidence" value="ECO:0007669"/>
    <property type="project" value="UniProtKB-KW"/>
</dbReference>
<dbReference type="Pfam" id="PF24598">
    <property type="entry name" value="DOP1_C"/>
    <property type="match status" value="1"/>
</dbReference>
<feature type="compositionally biased region" description="Basic and acidic residues" evidence="7">
    <location>
        <begin position="1989"/>
        <end position="2001"/>
    </location>
</feature>
<comment type="similarity">
    <text evidence="6">Belongs to the DOP1 family.</text>
</comment>
<feature type="region of interest" description="Disordered" evidence="7">
    <location>
        <begin position="1989"/>
        <end position="2011"/>
    </location>
</feature>
<dbReference type="InterPro" id="IPR016024">
    <property type="entry name" value="ARM-type_fold"/>
</dbReference>
<dbReference type="GO" id="GO:0005768">
    <property type="term" value="C:endosome"/>
    <property type="evidence" value="ECO:0007669"/>
    <property type="project" value="TreeGrafter"/>
</dbReference>
<dbReference type="InterPro" id="IPR040314">
    <property type="entry name" value="DOP1"/>
</dbReference>
<protein>
    <submittedName>
        <fullName evidence="12">Putative dopey</fullName>
    </submittedName>
</protein>
<feature type="compositionally biased region" description="Basic and acidic residues" evidence="7">
    <location>
        <begin position="510"/>
        <end position="536"/>
    </location>
</feature>
<evidence type="ECO:0000256" key="1">
    <source>
        <dbReference type="ARBA" id="ARBA00004395"/>
    </source>
</evidence>
<feature type="compositionally biased region" description="Polar residues" evidence="7">
    <location>
        <begin position="1222"/>
        <end position="1237"/>
    </location>
</feature>
<feature type="compositionally biased region" description="Polar residues" evidence="7">
    <location>
        <begin position="637"/>
        <end position="651"/>
    </location>
</feature>
<feature type="region of interest" description="Disordered" evidence="7">
    <location>
        <begin position="1741"/>
        <end position="1771"/>
    </location>
</feature>
<dbReference type="VEuPathDB" id="VectorBase:LLONM1_009659"/>
<evidence type="ECO:0000259" key="10">
    <source>
        <dbReference type="Pfam" id="PF24598"/>
    </source>
</evidence>
<feature type="region of interest" description="Disordered" evidence="7">
    <location>
        <begin position="1222"/>
        <end position="1289"/>
    </location>
</feature>
<evidence type="ECO:0000256" key="6">
    <source>
        <dbReference type="ARBA" id="ARBA00046326"/>
    </source>
</evidence>
<organism evidence="12">
    <name type="scientific">Lutzomyia longipalpis</name>
    <name type="common">Sand fly</name>
    <dbReference type="NCBI Taxonomy" id="7200"/>
    <lineage>
        <taxon>Eukaryota</taxon>
        <taxon>Metazoa</taxon>
        <taxon>Ecdysozoa</taxon>
        <taxon>Arthropoda</taxon>
        <taxon>Hexapoda</taxon>
        <taxon>Insecta</taxon>
        <taxon>Pterygota</taxon>
        <taxon>Neoptera</taxon>
        <taxon>Endopterygota</taxon>
        <taxon>Diptera</taxon>
        <taxon>Nematocera</taxon>
        <taxon>Psychodoidea</taxon>
        <taxon>Psychodidae</taxon>
        <taxon>Lutzomyia</taxon>
        <taxon>Lutzomyia</taxon>
    </lineage>
</organism>
<name>A0A7G3AAZ5_LUTLO</name>
<dbReference type="GO" id="GO:0005829">
    <property type="term" value="C:cytosol"/>
    <property type="evidence" value="ECO:0007669"/>
    <property type="project" value="GOC"/>
</dbReference>
<sequence>MSNIDKALKNFEYSSEWADLISALGKLNKVISSYPQYQIIPRRIKISKRLAQCMHPALPSGVHLKALETYDVIFSNTGTERLATELFIYSAGLFPLLGYAAMNVRPTLLGIYEKYFVPLGERLRPALSGFLSGVLPGYESGLDHFDRTNSLLNLVSAAVNPFCFYTCLWECVATNASIRLPAVSYILDHYHKKIPMEEQKYFLGKNHDVLMAGLCACLNDNVILVQRNTLEFLLLGFPMHTKLVSSVDLVRLVTNALNTILRRDMSLNRRLYSWLLGTEVGSGRSPVEELPPMSDSKESYFQRYSQGILIKALNQTLKNSLNCDPVDLRPYRILISLLDKVEIGPVVLDEVLCDVIRTMCLSGGNTEVGKSANLLFATFDPAYIWIYMSGLYERACKARSGKSKLTLNLKEKTNFGQDVQPEVDSGPPCLAEVCYLTEFLLETISLETYNETTRVHLPKVFLAITQMLTIYSENLTHDEVRASLKLCMKIVSRVQPMITSPARHNSTTKRGVENAEEALDREQEGTSGLEKSKSDSKLNQSLLEEALMTRSNSNHSMSKKSPKKTKKSKSYSKLQELDKDICSDTGQLIIPSALSTPNLEFQNNSGKKAKKKSPIAKLRSKSKTPDLSPQIAEDSNVETTPEPTSIVSESGASCADEEAKSEPRETSMKEYSILEQCIRQYEIFYQIYVSKQVLQISGKEGKPVTPCRITVSPEIPGRSLLISEDIVEGDSLDRIKDIDRMFNTLKVNVHCRITRLQNLLYRTLLRSDVEDVVEVRQSGEKSVSFNIEEPTKMNDLDMEAAEKSVCNLMNIKLSESLRNSVKLASSLLVDLSTFPNYNQSLTIDKRDMSIPSWLKVLCLVASYFRADKDLQVAAITTLFEMISLLKSQIEHATSPGVTFVIMLPVMKIGHVTFLENQTRVFHVLTSILWDYLADTSVDRGQISSLLYQLHNCLDSGLVETVIGHRMLNTHREWLTEDAKGLTGQLYLDVNENSRIKTNRLLEYKTTRLSDVKVMCPPPMQNLAECGEMLTEGPSVTFRKFELLWHLGRDRGFRGFDKTVLKMFDHLTLPPHMAMKTFVTKWLREALLRGDLSRLMQPLLLIVLASNTKRIGVVNAHLLKKGSSDSQSDIWYNPERQTDESEIIERDVYAISSEDGNIRYHLEGAKQKRSPIRSLQKKFFGVTIGNSAGKNGRPSNYISEKNNSEHNSNISLIVNPLDTSSDVDNADSDITSLSSSAPTKLVTEDVNEAPEAPEESPPKEESCFSSCDEEDGESSTESESETRETSVEKDDVAVAENTVCVKRFVGHCNQVAEVLTEHDRTKNRKTYHLTKSGSHVMEKLEQSFTDIAEGIGYLEESAAAEEYFSSSADSNEDETIENILKEIISQAAENVEQEDLKRHSGASKNSIESTWSEGKEKNDSTDSFSGYDSEISENQEKRLSHDELKQPVEAKATQESGSEDQQNSKKIQSKFNWEMAQETFRRSKQNVEILRQNSACGKKKKNELRKAFFDKLHPLHTHMLLYYGVFDTKQVLYSLQTIRNIVGSDFRTFLCLAMTTTLSDTQIKSLLIRHRKSIFGKGFAGMIANTEYCHVYRGCMYLEALVTICLYYLRSYFQKSVCEGNKLPSSEDIRGNCRIQLASIELLTVLCTELMGVVKEMGKGLASFIADMIGRCKLQKIVLHCILTSVHSFTFKEPVTFTDDILRFNDPDDEKLHLESFQIESLRLLLAVIKLEYEVTIQRGESDGKGAQGSENSGGGSQSPTRPAPNTPTNVKYLPNCPVSQQPMFLSAILNALQADHLRHLHKNWTDVVTSSLGCYAFGSLTNIVISVVHQICTNLDKIARIGRLTLPPDYILEQLEAMTVLSHYCLLDNTQQMTLSHVFNQAYPPANSTTQASNPGQIFNNLVHVFLSTPVASDLSQAKTSQHMAARNAVLSHLPRIVATVAALWDNEIGQARLVNKQLLEFLSPISLHHGVNFLAAVAVAWQQRGEQFRRQSQEESDSRKNSLTPPAKALPQACTEQLSLVRLVSGIRIMPMDSFVQTLHQVVKSPPPIHHPPAGLSLDVSALELFYFYMRNASNSQLTDCWSSLLALMRDGLALTPPAQFVLLAILSEFVQRCPQFPFPDKKDQRDLHDITSRLVEALSTVAGACLEQTTWLRRNLAVKEDLGTLPIDGNRNIKESTTSLIGNQLYSVQAQAVLAAVLANLLDVAYGSQEKDKIVTIVTTLMYNITPYLKNHTIRNIPSFYACSSLLASLSTYQYTRKAWRKDVLDLLLDNSFFQMDLSCLPFWKSILDSLMTYDNTTFRELMNRVSLTQTGGLNIFTSKEQEYEQRAALLKRLAFVIFCSELDQYHKYMPEIQEQLANSLRLEKVVPSVQAAVFLCFRVLLLRMSPDHVTSLWPIIIAEMVQVLLSIEQELKTDTEEFSQHIRVLSGLDSTWVTNTSNGLHSNGHPQWRMVQLETAKLLELGCVLPATNLPHFQMYRWAFVAGLNDYASDTLNGDVNVKPGVPTPSSVFIPHVTRIARLMDYRYTSHSPRPACSRKNHLVLTYQSIANLQDLYGFFSTLSVTWPPYQFNSDVDKEVATCLQEIESILAADFLEKMPQSIAR</sequence>
<keyword evidence="2" id="KW-0813">Transport</keyword>
<evidence type="ECO:0000256" key="5">
    <source>
        <dbReference type="ARBA" id="ARBA00023136"/>
    </source>
</evidence>
<reference evidence="12" key="1">
    <citation type="journal article" date="2020" name="BMC">
        <title>Leishmania infection induces a limited differential gene expression in the sand fly midgut.</title>
        <authorList>
            <person name="Coutinho-Abreu I.V."/>
            <person name="Serafim T.D."/>
            <person name="Meneses C."/>
            <person name="Kamhawi S."/>
            <person name="Oliveira F."/>
            <person name="Valenzuela J.G."/>
        </authorList>
    </citation>
    <scope>NUCLEOTIDE SEQUENCE</scope>
    <source>
        <strain evidence="12">Jacobina</strain>
        <tissue evidence="12">Midgut</tissue>
    </source>
</reference>
<evidence type="ECO:0000313" key="12">
    <source>
        <dbReference type="EMBL" id="MBC1171242.1"/>
    </source>
</evidence>
<dbReference type="GO" id="GO:0000139">
    <property type="term" value="C:Golgi membrane"/>
    <property type="evidence" value="ECO:0007669"/>
    <property type="project" value="UniProtKB-SubCell"/>
</dbReference>
<feature type="compositionally biased region" description="Acidic residues" evidence="7">
    <location>
        <begin position="1244"/>
        <end position="1253"/>
    </location>
</feature>
<feature type="compositionally biased region" description="Polar residues" evidence="7">
    <location>
        <begin position="1401"/>
        <end position="1411"/>
    </location>
</feature>
<evidence type="ECO:0000256" key="7">
    <source>
        <dbReference type="SAM" id="MobiDB-lite"/>
    </source>
</evidence>
<dbReference type="SUPFAM" id="SSF48371">
    <property type="entry name" value="ARM repeat"/>
    <property type="match status" value="1"/>
</dbReference>
<dbReference type="GO" id="GO:0005802">
    <property type="term" value="C:trans-Golgi network"/>
    <property type="evidence" value="ECO:0007669"/>
    <property type="project" value="TreeGrafter"/>
</dbReference>
<feature type="domain" description="DOP1-like TPR" evidence="11">
    <location>
        <begin position="1512"/>
        <end position="1868"/>
    </location>
</feature>
<feature type="compositionally biased region" description="Polar residues" evidence="7">
    <location>
        <begin position="597"/>
        <end position="606"/>
    </location>
</feature>
<feature type="domain" description="DOP1-like C-terminal" evidence="10">
    <location>
        <begin position="2070"/>
        <end position="2422"/>
    </location>
</feature>
<feature type="compositionally biased region" description="Basic residues" evidence="7">
    <location>
        <begin position="607"/>
        <end position="622"/>
    </location>
</feature>
<proteinExistence type="inferred from homology"/>
<feature type="region of interest" description="Disordered" evidence="7">
    <location>
        <begin position="1391"/>
        <end position="1465"/>
    </location>
</feature>
<feature type="compositionally biased region" description="Acidic residues" evidence="7">
    <location>
        <begin position="1266"/>
        <end position="1278"/>
    </location>
</feature>
<dbReference type="PANTHER" id="PTHR14042">
    <property type="entry name" value="DOPEY-RELATED"/>
    <property type="match status" value="1"/>
</dbReference>
<evidence type="ECO:0000256" key="2">
    <source>
        <dbReference type="ARBA" id="ARBA00022448"/>
    </source>
</evidence>
<feature type="compositionally biased region" description="Basic and acidic residues" evidence="7">
    <location>
        <begin position="1279"/>
        <end position="1289"/>
    </location>
</feature>
<dbReference type="GO" id="GO:0006895">
    <property type="term" value="P:Golgi to endosome transport"/>
    <property type="evidence" value="ECO:0007669"/>
    <property type="project" value="InterPro"/>
</dbReference>
<dbReference type="InterPro" id="IPR056457">
    <property type="entry name" value="DOP1_C"/>
</dbReference>
<comment type="subcellular location">
    <subcellularLocation>
        <location evidence="1">Golgi apparatus membrane</location>
        <topology evidence="1">Peripheral membrane protein</topology>
    </subcellularLocation>
</comment>
<keyword evidence="5" id="KW-0472">Membrane</keyword>
<dbReference type="EMBL" id="GITU01002539">
    <property type="protein sequence ID" value="MBC1171242.1"/>
    <property type="molecule type" value="Transcribed_RNA"/>
</dbReference>
<evidence type="ECO:0000259" key="9">
    <source>
        <dbReference type="Pfam" id="PF24597"/>
    </source>
</evidence>
<feature type="compositionally biased region" description="Basic and acidic residues" evidence="7">
    <location>
        <begin position="1433"/>
        <end position="1447"/>
    </location>
</feature>
<feature type="domain" description="DOP1 N-terminal" evidence="8">
    <location>
        <begin position="2"/>
        <end position="279"/>
    </location>
</feature>
<evidence type="ECO:0000259" key="8">
    <source>
        <dbReference type="Pfam" id="PF04118"/>
    </source>
</evidence>
<feature type="region of interest" description="Disordered" evidence="7">
    <location>
        <begin position="498"/>
        <end position="572"/>
    </location>
</feature>
<feature type="domain" description="DOP1-like middle TPR" evidence="9">
    <location>
        <begin position="300"/>
        <end position="518"/>
    </location>
</feature>
<accession>A0A7G3AAZ5</accession>
<feature type="compositionally biased region" description="Polar residues" evidence="7">
    <location>
        <begin position="1452"/>
        <end position="1465"/>
    </location>
</feature>
<dbReference type="InterPro" id="IPR007249">
    <property type="entry name" value="DOP1_N"/>
</dbReference>
<dbReference type="InterPro" id="IPR056458">
    <property type="entry name" value="TPR_DOP1_M"/>
</dbReference>
<evidence type="ECO:0000256" key="4">
    <source>
        <dbReference type="ARBA" id="ARBA00023034"/>
    </source>
</evidence>